<dbReference type="InterPro" id="IPR001375">
    <property type="entry name" value="Peptidase_S9_cat"/>
</dbReference>
<evidence type="ECO:0000259" key="1">
    <source>
        <dbReference type="Pfam" id="PF00326"/>
    </source>
</evidence>
<dbReference type="PANTHER" id="PTHR47381">
    <property type="entry name" value="ALPHA/BETA-HYDROLASES SUPERFAMILY PROTEIN"/>
    <property type="match status" value="1"/>
</dbReference>
<name>A0A7X0LTI4_9BACI</name>
<evidence type="ECO:0000313" key="2">
    <source>
        <dbReference type="EMBL" id="MBB6443518.1"/>
    </source>
</evidence>
<dbReference type="Proteomes" id="UP000531594">
    <property type="component" value="Unassembled WGS sequence"/>
</dbReference>
<gene>
    <name evidence="2" type="ORF">HNR53_000106</name>
</gene>
<dbReference type="Pfam" id="PF00326">
    <property type="entry name" value="Peptidase_S9"/>
    <property type="match status" value="1"/>
</dbReference>
<organism evidence="2 3">
    <name type="scientific">Bacillus benzoevorans</name>
    <dbReference type="NCBI Taxonomy" id="1456"/>
    <lineage>
        <taxon>Bacteria</taxon>
        <taxon>Bacillati</taxon>
        <taxon>Bacillota</taxon>
        <taxon>Bacilli</taxon>
        <taxon>Bacillales</taxon>
        <taxon>Bacillaceae</taxon>
        <taxon>Bacillus</taxon>
    </lineage>
</organism>
<accession>A0A7X0LTI4</accession>
<dbReference type="GO" id="GO:0008236">
    <property type="term" value="F:serine-type peptidase activity"/>
    <property type="evidence" value="ECO:0007669"/>
    <property type="project" value="InterPro"/>
</dbReference>
<proteinExistence type="predicted"/>
<evidence type="ECO:0000313" key="3">
    <source>
        <dbReference type="Proteomes" id="UP000531594"/>
    </source>
</evidence>
<sequence>MIIVENRCVEQIPVLHIVNRELLYDKLPFVMFVHGFTSAKEHNLHYAYLLAEKGFRVVLPEAAYHGERHAEGLKTEEIALNFWNIVLQTIDELDILRQYFDSANLIDANRIGLVGTSMGGMVTLGSLTRYQWIKAAVSLMGMPQYEKYALWQLEMLKQQGIKLPIQQEEINAMLEKLKPVDLSKHPESLDNRPLLFWHGKQDHIVPFSYTYDFYEKVKPLYKKTPEKLHFIIDDKSGHKVSREGLLKTVDWFDTFLV</sequence>
<dbReference type="RefSeq" id="WP_184521476.1">
    <property type="nucleotide sequence ID" value="NZ_JACHGK010000001.1"/>
</dbReference>
<dbReference type="SUPFAM" id="SSF53474">
    <property type="entry name" value="alpha/beta-Hydrolases"/>
    <property type="match status" value="1"/>
</dbReference>
<comment type="caution">
    <text evidence="2">The sequence shown here is derived from an EMBL/GenBank/DDBJ whole genome shotgun (WGS) entry which is preliminary data.</text>
</comment>
<dbReference type="InterPro" id="IPR029058">
    <property type="entry name" value="AB_hydrolase_fold"/>
</dbReference>
<dbReference type="AlphaFoldDB" id="A0A7X0LTI4"/>
<keyword evidence="3" id="KW-1185">Reference proteome</keyword>
<dbReference type="PANTHER" id="PTHR47381:SF3">
    <property type="entry name" value="ALPHA_BETA-HYDROLASES SUPERFAMILY PROTEIN"/>
    <property type="match status" value="1"/>
</dbReference>
<dbReference type="EMBL" id="JACHGK010000001">
    <property type="protein sequence ID" value="MBB6443518.1"/>
    <property type="molecule type" value="Genomic_DNA"/>
</dbReference>
<feature type="domain" description="Peptidase S9 prolyl oligopeptidase catalytic" evidence="1">
    <location>
        <begin position="97"/>
        <end position="250"/>
    </location>
</feature>
<reference evidence="2 3" key="1">
    <citation type="submission" date="2020-08" db="EMBL/GenBank/DDBJ databases">
        <title>Genomic Encyclopedia of Type Strains, Phase IV (KMG-IV): sequencing the most valuable type-strain genomes for metagenomic binning, comparative biology and taxonomic classification.</title>
        <authorList>
            <person name="Goeker M."/>
        </authorList>
    </citation>
    <scope>NUCLEOTIDE SEQUENCE [LARGE SCALE GENOMIC DNA]</scope>
    <source>
        <strain evidence="2 3">DSM 5391</strain>
    </source>
</reference>
<dbReference type="Gene3D" id="3.40.50.1820">
    <property type="entry name" value="alpha/beta hydrolase"/>
    <property type="match status" value="1"/>
</dbReference>
<protein>
    <recommendedName>
        <fullName evidence="1">Peptidase S9 prolyl oligopeptidase catalytic domain-containing protein</fullName>
    </recommendedName>
</protein>
<dbReference type="GO" id="GO:0006508">
    <property type="term" value="P:proteolysis"/>
    <property type="evidence" value="ECO:0007669"/>
    <property type="project" value="InterPro"/>
</dbReference>